<dbReference type="EMBL" id="MU394294">
    <property type="protein sequence ID" value="KAI6089745.1"/>
    <property type="molecule type" value="Genomic_DNA"/>
</dbReference>
<sequence>MPLLHLSLQRVLGRFVAKPLPPVGSFDNQTVLITGGTAGLGLAAAVHFASLGANIILTYRDASRGESARRHVEEAAHISGQQKVTVMHLDMSRYASCTAFVNELKKSHAGRGGLDVIILNAGRINPRFEMSPEGWEETIQVNALSTILLGLLLSEWMKLERGNRETPAHLVFVSSRDHLYPDVSHWAEWSKQGGILHHLSSQQNWPPWWATTEPNYDNSKLLLMYAIDEILKRVLGPDNE</sequence>
<proteinExistence type="predicted"/>
<protein>
    <submittedName>
        <fullName evidence="1">NAD(P)-binding protein</fullName>
    </submittedName>
</protein>
<keyword evidence="2" id="KW-1185">Reference proteome</keyword>
<evidence type="ECO:0000313" key="2">
    <source>
        <dbReference type="Proteomes" id="UP001497680"/>
    </source>
</evidence>
<organism evidence="1 2">
    <name type="scientific">Hypoxylon rubiginosum</name>
    <dbReference type="NCBI Taxonomy" id="110542"/>
    <lineage>
        <taxon>Eukaryota</taxon>
        <taxon>Fungi</taxon>
        <taxon>Dikarya</taxon>
        <taxon>Ascomycota</taxon>
        <taxon>Pezizomycotina</taxon>
        <taxon>Sordariomycetes</taxon>
        <taxon>Xylariomycetidae</taxon>
        <taxon>Xylariales</taxon>
        <taxon>Hypoxylaceae</taxon>
        <taxon>Hypoxylon</taxon>
    </lineage>
</organism>
<dbReference type="Proteomes" id="UP001497680">
    <property type="component" value="Unassembled WGS sequence"/>
</dbReference>
<evidence type="ECO:0000313" key="1">
    <source>
        <dbReference type="EMBL" id="KAI6089745.1"/>
    </source>
</evidence>
<name>A0ACC0DAI5_9PEZI</name>
<accession>A0ACC0DAI5</accession>
<reference evidence="1 2" key="1">
    <citation type="journal article" date="2022" name="New Phytol.">
        <title>Ecological generalism drives hyperdiversity of secondary metabolite gene clusters in xylarialean endophytes.</title>
        <authorList>
            <person name="Franco M.E.E."/>
            <person name="Wisecaver J.H."/>
            <person name="Arnold A.E."/>
            <person name="Ju Y.M."/>
            <person name="Slot J.C."/>
            <person name="Ahrendt S."/>
            <person name="Moore L.P."/>
            <person name="Eastman K.E."/>
            <person name="Scott K."/>
            <person name="Konkel Z."/>
            <person name="Mondo S.J."/>
            <person name="Kuo A."/>
            <person name="Hayes R.D."/>
            <person name="Haridas S."/>
            <person name="Andreopoulos B."/>
            <person name="Riley R."/>
            <person name="LaButti K."/>
            <person name="Pangilinan J."/>
            <person name="Lipzen A."/>
            <person name="Amirebrahimi M."/>
            <person name="Yan J."/>
            <person name="Adam C."/>
            <person name="Keymanesh K."/>
            <person name="Ng V."/>
            <person name="Louie K."/>
            <person name="Northen T."/>
            <person name="Drula E."/>
            <person name="Henrissat B."/>
            <person name="Hsieh H.M."/>
            <person name="Youens-Clark K."/>
            <person name="Lutzoni F."/>
            <person name="Miadlikowska J."/>
            <person name="Eastwood D.C."/>
            <person name="Hamelin R.C."/>
            <person name="Grigoriev I.V."/>
            <person name="U'Ren J.M."/>
        </authorList>
    </citation>
    <scope>NUCLEOTIDE SEQUENCE [LARGE SCALE GENOMIC DNA]</scope>
    <source>
        <strain evidence="1 2">ER1909</strain>
    </source>
</reference>
<comment type="caution">
    <text evidence="1">The sequence shown here is derived from an EMBL/GenBank/DDBJ whole genome shotgun (WGS) entry which is preliminary data.</text>
</comment>
<gene>
    <name evidence="1" type="ORF">F4821DRAFT_256748</name>
</gene>